<evidence type="ECO:0000256" key="3">
    <source>
        <dbReference type="ARBA" id="ARBA00022692"/>
    </source>
</evidence>
<feature type="transmembrane region" description="Helical" evidence="9">
    <location>
        <begin position="508"/>
        <end position="526"/>
    </location>
</feature>
<evidence type="ECO:0000256" key="6">
    <source>
        <dbReference type="ARBA" id="ARBA00023054"/>
    </source>
</evidence>
<dbReference type="PANTHER" id="PTHR33116:SF78">
    <property type="entry name" value="OS12G0587133 PROTEIN"/>
    <property type="match status" value="1"/>
</dbReference>
<name>A0A5A7TG65_CUCMM</name>
<evidence type="ECO:0000313" key="12">
    <source>
        <dbReference type="Proteomes" id="UP000321393"/>
    </source>
</evidence>
<keyword evidence="7 9" id="KW-0472">Membrane</keyword>
<dbReference type="GO" id="GO:0005484">
    <property type="term" value="F:SNAP receptor activity"/>
    <property type="evidence" value="ECO:0007669"/>
    <property type="project" value="InterPro"/>
</dbReference>
<evidence type="ECO:0000256" key="9">
    <source>
        <dbReference type="SAM" id="Phobius"/>
    </source>
</evidence>
<evidence type="ECO:0000256" key="7">
    <source>
        <dbReference type="ARBA" id="ARBA00023136"/>
    </source>
</evidence>
<proteinExistence type="inferred from homology"/>
<keyword evidence="6" id="KW-0175">Coiled coil</keyword>
<dbReference type="SUPFAM" id="SSF58038">
    <property type="entry name" value="SNARE fusion complex"/>
    <property type="match status" value="1"/>
</dbReference>
<feature type="transmembrane region" description="Helical" evidence="9">
    <location>
        <begin position="621"/>
        <end position="641"/>
    </location>
</feature>
<evidence type="ECO:0000256" key="5">
    <source>
        <dbReference type="ARBA" id="ARBA00022989"/>
    </source>
</evidence>
<dbReference type="PANTHER" id="PTHR33116">
    <property type="entry name" value="REVERSE TRANSCRIPTASE ZINC-BINDING DOMAIN-CONTAINING PROTEIN-RELATED-RELATED"/>
    <property type="match status" value="1"/>
</dbReference>
<dbReference type="Proteomes" id="UP000321393">
    <property type="component" value="Unassembled WGS sequence"/>
</dbReference>
<dbReference type="InterPro" id="IPR056173">
    <property type="entry name" value="Sec20_C"/>
</dbReference>
<feature type="domain" description="T-SNARE coiled-coil homology" evidence="10">
    <location>
        <begin position="549"/>
        <end position="611"/>
    </location>
</feature>
<evidence type="ECO:0000256" key="2">
    <source>
        <dbReference type="ARBA" id="ARBA00022448"/>
    </source>
</evidence>
<dbReference type="FunFam" id="1.20.5.110:FF:000021">
    <property type="entry name" value="novel plant SNARE 11"/>
    <property type="match status" value="1"/>
</dbReference>
<evidence type="ECO:0000256" key="1">
    <source>
        <dbReference type="ARBA" id="ARBA00004211"/>
    </source>
</evidence>
<dbReference type="GO" id="GO:0015031">
    <property type="term" value="P:protein transport"/>
    <property type="evidence" value="ECO:0007669"/>
    <property type="project" value="UniProtKB-KW"/>
</dbReference>
<dbReference type="Gene3D" id="1.20.5.110">
    <property type="match status" value="1"/>
</dbReference>
<evidence type="ECO:0000256" key="4">
    <source>
        <dbReference type="ARBA" id="ARBA00022927"/>
    </source>
</evidence>
<gene>
    <name evidence="11" type="ORF">E6C27_scaffold477G00050</name>
</gene>
<protein>
    <submittedName>
        <fullName evidence="11">Plant SNARE 11</fullName>
    </submittedName>
</protein>
<reference evidence="11 12" key="1">
    <citation type="submission" date="2019-08" db="EMBL/GenBank/DDBJ databases">
        <title>Draft genome sequences of two oriental melons (Cucumis melo L. var makuwa).</title>
        <authorList>
            <person name="Kwon S.-Y."/>
        </authorList>
    </citation>
    <scope>NUCLEOTIDE SEQUENCE [LARGE SCALE GENOMIC DNA]</scope>
    <source>
        <strain evidence="12">cv. SW 3</strain>
        <tissue evidence="11">Leaf</tissue>
    </source>
</reference>
<keyword evidence="5 9" id="KW-1133">Transmembrane helix</keyword>
<comment type="caution">
    <text evidence="11">The sequence shown here is derived from an EMBL/GenBank/DDBJ whole genome shotgun (WGS) entry which is preliminary data.</text>
</comment>
<dbReference type="InterPro" id="IPR044766">
    <property type="entry name" value="NPSN/SNAP25-like_N_SNARE"/>
</dbReference>
<accession>A0A5A7TG65</accession>
<evidence type="ECO:0000313" key="11">
    <source>
        <dbReference type="EMBL" id="KAA0041036.1"/>
    </source>
</evidence>
<dbReference type="Pfam" id="PF03908">
    <property type="entry name" value="Sec20"/>
    <property type="match status" value="1"/>
</dbReference>
<evidence type="ECO:0000259" key="10">
    <source>
        <dbReference type="PROSITE" id="PS50192"/>
    </source>
</evidence>
<comment type="subcellular location">
    <subcellularLocation>
        <location evidence="1">Membrane</location>
        <topology evidence="1">Single-pass type IV membrane protein</topology>
    </subcellularLocation>
</comment>
<evidence type="ECO:0000256" key="8">
    <source>
        <dbReference type="ARBA" id="ARBA00061068"/>
    </source>
</evidence>
<dbReference type="AlphaFoldDB" id="A0A5A7TG65"/>
<dbReference type="EMBL" id="SSTE01016721">
    <property type="protein sequence ID" value="KAA0041036.1"/>
    <property type="molecule type" value="Genomic_DNA"/>
</dbReference>
<dbReference type="OrthoDB" id="19261at2759"/>
<sequence length="668" mass="75901">MDTLSSISEELADIEGQINDIFRALSNGFQKLEKIKDSNRRSRQLEELTDKMRECKRLIKEFDREVKDLEGGNNANTNKMLSEKKQSMIKELNSYVALKKQHASTLDNKRIDLFDGPGESYGEENVLLASREALETPFIEKEIREAAYDWCLKSLSPDGMIGEFYKKSWNILKSDLKEVVCVSDFTPISLITSLYKVIFKECVLLKLDLEKAYDKLDWSFLDMSMKLKGFAGQREIYLPKGAFIREICLPPFLFTIVGDAPSCLIHYYNEKRTTKGFHFENLPVDLTNAHSIDLDSADLDSYVNTLGCMVDTLPFNYLGFSIGGASNRKEAWNSLEERFRYKIDRWRNVSLSKGGRLTLTQSVLNSLPCYLFSLLQPLIGAINKMEKIVSDFVRMRGSTKLASHLVKLDTTFCPICYGGLGIGSFRQKNNALLTKWLWGFCKEYNALRRHLVAAIYALEENGWSTKALNRGSLIVTLGIWVFEEMGQIMILTRWPPFWKLFIHRPQRMIVIVLTGILMLLVDSWVLEGLNGKGFSPKDMTNQQLIDSGNRMMDETDEAIERSKKVVQETVNVGTETAAALKAQTEQMSRIVNELDSIHFSLKKASKLVKELGRQVATDKCIMALLFIIVLGVIAIIIVKLVNPNNKDIRDIPGLAPPVQSRKLLWNSG</sequence>
<dbReference type="PROSITE" id="PS50192">
    <property type="entry name" value="T_SNARE"/>
    <property type="match status" value="1"/>
</dbReference>
<keyword evidence="4" id="KW-0653">Protein transport</keyword>
<keyword evidence="3 9" id="KW-0812">Transmembrane</keyword>
<dbReference type="GO" id="GO:0031201">
    <property type="term" value="C:SNARE complex"/>
    <property type="evidence" value="ECO:0007669"/>
    <property type="project" value="InterPro"/>
</dbReference>
<dbReference type="SMART" id="SM00397">
    <property type="entry name" value="t_SNARE"/>
    <property type="match status" value="1"/>
</dbReference>
<keyword evidence="2" id="KW-0813">Transport</keyword>
<organism evidence="11 12">
    <name type="scientific">Cucumis melo var. makuwa</name>
    <name type="common">Oriental melon</name>
    <dbReference type="NCBI Taxonomy" id="1194695"/>
    <lineage>
        <taxon>Eukaryota</taxon>
        <taxon>Viridiplantae</taxon>
        <taxon>Streptophyta</taxon>
        <taxon>Embryophyta</taxon>
        <taxon>Tracheophyta</taxon>
        <taxon>Spermatophyta</taxon>
        <taxon>Magnoliopsida</taxon>
        <taxon>eudicotyledons</taxon>
        <taxon>Gunneridae</taxon>
        <taxon>Pentapetalae</taxon>
        <taxon>rosids</taxon>
        <taxon>fabids</taxon>
        <taxon>Cucurbitales</taxon>
        <taxon>Cucurbitaceae</taxon>
        <taxon>Benincaseae</taxon>
        <taxon>Cucumis</taxon>
    </lineage>
</organism>
<comment type="similarity">
    <text evidence="8">Belongs to the novel plant SNARE family.</text>
</comment>
<dbReference type="STRING" id="1194695.A0A5A7TG65"/>
<dbReference type="CDD" id="cd15861">
    <property type="entry name" value="SNARE_SNAP25N_23N_29N_SEC9N"/>
    <property type="match status" value="1"/>
</dbReference>
<dbReference type="InterPro" id="IPR000727">
    <property type="entry name" value="T_SNARE_dom"/>
</dbReference>